<gene>
    <name evidence="3" type="ORF">MSEDJ_08290</name>
</gene>
<evidence type="ECO:0000313" key="3">
    <source>
        <dbReference type="EMBL" id="BBY26733.1"/>
    </source>
</evidence>
<dbReference type="Pfam" id="PF11303">
    <property type="entry name" value="DUF3105"/>
    <property type="match status" value="1"/>
</dbReference>
<keyword evidence="2" id="KW-1133">Transmembrane helix</keyword>
<evidence type="ECO:0000256" key="2">
    <source>
        <dbReference type="SAM" id="Phobius"/>
    </source>
</evidence>
<evidence type="ECO:0000256" key="1">
    <source>
        <dbReference type="SAM" id="MobiDB-lite"/>
    </source>
</evidence>
<dbReference type="KEGG" id="msei:MSEDJ_08290"/>
<protein>
    <recommendedName>
        <fullName evidence="5">DUF3105 domain-containing protein</fullName>
    </recommendedName>
</protein>
<dbReference type="Proteomes" id="UP000467193">
    <property type="component" value="Chromosome"/>
</dbReference>
<feature type="region of interest" description="Disordered" evidence="1">
    <location>
        <begin position="199"/>
        <end position="235"/>
    </location>
</feature>
<keyword evidence="4" id="KW-1185">Reference proteome</keyword>
<dbReference type="EMBL" id="AP022588">
    <property type="protein sequence ID" value="BBY26733.1"/>
    <property type="molecule type" value="Genomic_DNA"/>
</dbReference>
<dbReference type="InterPro" id="IPR021454">
    <property type="entry name" value="DUF3105"/>
</dbReference>
<feature type="compositionally biased region" description="Pro residues" evidence="1">
    <location>
        <begin position="219"/>
        <end position="228"/>
    </location>
</feature>
<keyword evidence="2" id="KW-0472">Membrane</keyword>
<feature type="transmembrane region" description="Helical" evidence="2">
    <location>
        <begin position="25"/>
        <end position="45"/>
    </location>
</feature>
<keyword evidence="2" id="KW-0812">Transmembrane</keyword>
<proteinExistence type="predicted"/>
<name>A0A7I7QK73_9MYCO</name>
<organism evidence="3 4">
    <name type="scientific">Mycolicibacterium sediminis</name>
    <dbReference type="NCBI Taxonomy" id="1286180"/>
    <lineage>
        <taxon>Bacteria</taxon>
        <taxon>Bacillati</taxon>
        <taxon>Actinomycetota</taxon>
        <taxon>Actinomycetes</taxon>
        <taxon>Mycobacteriales</taxon>
        <taxon>Mycobacteriaceae</taxon>
        <taxon>Mycolicibacterium</taxon>
    </lineage>
</organism>
<sequence>MARLAGVADERSGDGRTRMFAGMPWGTIAAVAVLAVIGVVAWLVLGSRGEDARPPASAETDPSLSIPGIVHEDYPAGDHVDGDKRVAYDHAPPFGGAHDQVWATCTGVVYPTAIRSENAVHSLEHGAVWITYDPDALTPEQVDGLAAMIEGQPYSLMSPYPGLDSPLSVQSWGHQLKLTDPGDPRLVEFIEKLRLNENTYPEPGASCASPYFDVDDPPAFDPSPPGPDAAPVRAK</sequence>
<evidence type="ECO:0008006" key="5">
    <source>
        <dbReference type="Google" id="ProtNLM"/>
    </source>
</evidence>
<reference evidence="3 4" key="1">
    <citation type="journal article" date="2019" name="Emerg. Microbes Infect.">
        <title>Comprehensive subspecies identification of 175 nontuberculous mycobacteria species based on 7547 genomic profiles.</title>
        <authorList>
            <person name="Matsumoto Y."/>
            <person name="Kinjo T."/>
            <person name="Motooka D."/>
            <person name="Nabeya D."/>
            <person name="Jung N."/>
            <person name="Uechi K."/>
            <person name="Horii T."/>
            <person name="Iida T."/>
            <person name="Fujita J."/>
            <person name="Nakamura S."/>
        </authorList>
    </citation>
    <scope>NUCLEOTIDE SEQUENCE [LARGE SCALE GENOMIC DNA]</scope>
    <source>
        <strain evidence="3 4">JCM 17899</strain>
    </source>
</reference>
<accession>A0A7I7QK73</accession>
<evidence type="ECO:0000313" key="4">
    <source>
        <dbReference type="Proteomes" id="UP000467193"/>
    </source>
</evidence>
<dbReference type="AlphaFoldDB" id="A0A7I7QK73"/>